<dbReference type="Pfam" id="PF00696">
    <property type="entry name" value="AA_kinase"/>
    <property type="match status" value="1"/>
</dbReference>
<evidence type="ECO:0000259" key="24">
    <source>
        <dbReference type="Pfam" id="PF00696"/>
    </source>
</evidence>
<comment type="catalytic activity">
    <reaction evidence="18">
        <text>L-glutamate + ATP = L-glutamyl 5-phosphate + ADP</text>
        <dbReference type="Rhea" id="RHEA:14877"/>
        <dbReference type="ChEBI" id="CHEBI:29985"/>
        <dbReference type="ChEBI" id="CHEBI:30616"/>
        <dbReference type="ChEBI" id="CHEBI:58274"/>
        <dbReference type="ChEBI" id="CHEBI:456216"/>
        <dbReference type="EC" id="2.7.2.11"/>
    </reaction>
</comment>
<evidence type="ECO:0000256" key="3">
    <source>
        <dbReference type="ARBA" id="ARBA00006300"/>
    </source>
</evidence>
<dbReference type="PIRSF" id="PIRSF036429">
    <property type="entry name" value="P5C_syn"/>
    <property type="match status" value="1"/>
</dbReference>
<reference evidence="25 26" key="1">
    <citation type="submission" date="2024-03" db="EMBL/GenBank/DDBJ databases">
        <title>The Acrasis kona genome and developmental transcriptomes reveal deep origins of eukaryotic multicellular pathways.</title>
        <authorList>
            <person name="Sheikh S."/>
            <person name="Fu C.-J."/>
            <person name="Brown M.W."/>
            <person name="Baldauf S.L."/>
        </authorList>
    </citation>
    <scope>NUCLEOTIDE SEQUENCE [LARGE SCALE GENOMIC DNA]</scope>
    <source>
        <strain evidence="25 26">ATCC MYA-3509</strain>
    </source>
</reference>
<evidence type="ECO:0000256" key="11">
    <source>
        <dbReference type="ARBA" id="ARBA00022741"/>
    </source>
</evidence>
<dbReference type="FunFam" id="3.40.1160.10:FF:000006">
    <property type="entry name" value="Glutamate 5-kinase"/>
    <property type="match status" value="1"/>
</dbReference>
<dbReference type="PRINTS" id="PR00474">
    <property type="entry name" value="GLU5KINASE"/>
</dbReference>
<dbReference type="NCBIfam" id="TIGR01092">
    <property type="entry name" value="P5CS"/>
    <property type="match status" value="1"/>
</dbReference>
<feature type="domain" description="Aldehyde dehydrogenase" evidence="23">
    <location>
        <begin position="278"/>
        <end position="561"/>
    </location>
</feature>
<dbReference type="Gene3D" id="3.40.309.10">
    <property type="entry name" value="Aldehyde Dehydrogenase, Chain A, domain 2"/>
    <property type="match status" value="1"/>
</dbReference>
<comment type="similarity">
    <text evidence="4">In the N-terminal section; belongs to the glutamate 5-kinase family.</text>
</comment>
<proteinExistence type="inferred from homology"/>
<evidence type="ECO:0000256" key="18">
    <source>
        <dbReference type="ARBA" id="ARBA00049141"/>
    </source>
</evidence>
<dbReference type="Gene3D" id="3.40.1160.10">
    <property type="entry name" value="Acetylglutamate kinase-like"/>
    <property type="match status" value="1"/>
</dbReference>
<dbReference type="InterPro" id="IPR000965">
    <property type="entry name" value="GPR_dom"/>
</dbReference>
<dbReference type="Gene3D" id="3.40.605.10">
    <property type="entry name" value="Aldehyde Dehydrogenase, Chain A, domain 1"/>
    <property type="match status" value="1"/>
</dbReference>
<evidence type="ECO:0000256" key="13">
    <source>
        <dbReference type="ARBA" id="ARBA00022840"/>
    </source>
</evidence>
<organism evidence="25 26">
    <name type="scientific">Acrasis kona</name>
    <dbReference type="NCBI Taxonomy" id="1008807"/>
    <lineage>
        <taxon>Eukaryota</taxon>
        <taxon>Discoba</taxon>
        <taxon>Heterolobosea</taxon>
        <taxon>Tetramitia</taxon>
        <taxon>Eutetramitia</taxon>
        <taxon>Acrasidae</taxon>
        <taxon>Acrasis</taxon>
    </lineage>
</organism>
<keyword evidence="9" id="KW-0641">Proline biosynthesis</keyword>
<evidence type="ECO:0000256" key="6">
    <source>
        <dbReference type="ARBA" id="ARBA00013002"/>
    </source>
</evidence>
<dbReference type="PROSITE" id="PS00902">
    <property type="entry name" value="GLUTAMATE_5_KINASE"/>
    <property type="match status" value="1"/>
</dbReference>
<dbReference type="NCBIfam" id="TIGR00407">
    <property type="entry name" value="proA"/>
    <property type="match status" value="1"/>
</dbReference>
<sequence>KQTTRNTFKDSKRVVVKIGSAILSREDQNGVSLSRIGNIIEQIFEVKQKGIEVIVVSSGAVAIGRQKLTEFKKITGSQAHVELDKRSCASAGQSGLMSLYATMFGYFGIGTSQVLVTGPDFKDKERLDQLRNTINVLLTCGAIPIVNENDVVSVKDDMLDTSSGIRSFNDNDGLASLIATVVQADLLILLSDVEGVYTSPPGTPGSILLHNFNPNFDSSRVKFEGRSKVGTGGMGSKILAAQQALDCGTNVVIANGLVGKSILDVIAGKRVGTVFSYHKDDAHTRDMAIEARAASRVLQSMTTQDRSEILLAIADALEKNQQIILEENQKDVEKEQSQLSSSSLARLKLDQKKLSTLIQGVRSIANAPKDPVGKTLRWTELSPNLELKQLTSPLGVLLIIFESRPDAVVQIASLAISSGNGLLLKGGKEASNSNRILHKVIVEAICNKQPKVPKGIIGLIESREEITELLALDDLIDLVIPRGSGELVSFIQRNTKIPVLGHSEGICHVYVDEHADLNKAKDIVVDSKTDYPAACNAMENLLVHKSLYPDGLCALVKSLQDAGVTVHAGPKLISLKSNSDIINKLKPAVTLKYEYSDLACAVEIVDSVQEAIDLTHKYGSSHTDCIVTQDEGVAQKWLREVDSACVFHNASTRFADGFRFGLGAEVGISTSRIHARGPVGVDGLLTTKWVLSGTGEDNHIVSSYSKGDKKFTHQSKQSL</sequence>
<evidence type="ECO:0000256" key="14">
    <source>
        <dbReference type="ARBA" id="ARBA00022857"/>
    </source>
</evidence>
<evidence type="ECO:0000313" key="25">
    <source>
        <dbReference type="EMBL" id="KAL0488476.1"/>
    </source>
</evidence>
<dbReference type="HAMAP" id="MF_00456">
    <property type="entry name" value="ProB"/>
    <property type="match status" value="1"/>
</dbReference>
<dbReference type="EMBL" id="JAOPGA020001439">
    <property type="protein sequence ID" value="KAL0488476.1"/>
    <property type="molecule type" value="Genomic_DNA"/>
</dbReference>
<comment type="function">
    <text evidence="19">Catalyzes the NADPH dependent reduction of L-gamma-glutamyl 5-phosphate into L-glutamate 5-semialdehyde and phosphate. The product spontaneously undergoes cyclization to form 1-pyrroline-5-carboxylate.</text>
</comment>
<evidence type="ECO:0000256" key="16">
    <source>
        <dbReference type="ARBA" id="ARBA00023268"/>
    </source>
</evidence>
<evidence type="ECO:0000313" key="26">
    <source>
        <dbReference type="Proteomes" id="UP001431209"/>
    </source>
</evidence>
<comment type="catalytic activity">
    <reaction evidence="17">
        <text>L-glutamate 5-semialdehyde + phosphate + NADP(+) = L-glutamyl 5-phosphate + NADPH + H(+)</text>
        <dbReference type="Rhea" id="RHEA:19541"/>
        <dbReference type="ChEBI" id="CHEBI:15378"/>
        <dbReference type="ChEBI" id="CHEBI:43474"/>
        <dbReference type="ChEBI" id="CHEBI:57783"/>
        <dbReference type="ChEBI" id="CHEBI:58066"/>
        <dbReference type="ChEBI" id="CHEBI:58274"/>
        <dbReference type="ChEBI" id="CHEBI:58349"/>
        <dbReference type="EC" id="1.2.1.41"/>
    </reaction>
</comment>
<dbReference type="InterPro" id="IPR016162">
    <property type="entry name" value="Ald_DH_N"/>
</dbReference>
<evidence type="ECO:0000256" key="2">
    <source>
        <dbReference type="ARBA" id="ARBA00005185"/>
    </source>
</evidence>
<keyword evidence="7" id="KW-0963">Cytoplasm</keyword>
<dbReference type="InterPro" id="IPR016161">
    <property type="entry name" value="Ald_DH/histidinol_DH"/>
</dbReference>
<comment type="similarity">
    <text evidence="20">Belongs to the gamma-glutamyl phosphate reductase family.</text>
</comment>
<dbReference type="AlphaFoldDB" id="A0AAW2ZH28"/>
<evidence type="ECO:0000256" key="12">
    <source>
        <dbReference type="ARBA" id="ARBA00022777"/>
    </source>
</evidence>
<evidence type="ECO:0000256" key="20">
    <source>
        <dbReference type="ARBA" id="ARBA00060997"/>
    </source>
</evidence>
<keyword evidence="16" id="KW-0511">Multifunctional enzyme</keyword>
<dbReference type="InterPro" id="IPR019797">
    <property type="entry name" value="Glutamate_5-kinase_CS"/>
</dbReference>
<dbReference type="PANTHER" id="PTHR11063">
    <property type="entry name" value="GLUTAMATE SEMIALDEHYDE DEHYDROGENASE"/>
    <property type="match status" value="1"/>
</dbReference>
<dbReference type="GO" id="GO:0005737">
    <property type="term" value="C:cytoplasm"/>
    <property type="evidence" value="ECO:0007669"/>
    <property type="project" value="InterPro"/>
</dbReference>
<evidence type="ECO:0000256" key="1">
    <source>
        <dbReference type="ARBA" id="ARBA00004985"/>
    </source>
</evidence>
<dbReference type="EC" id="1.2.1.41" evidence="6"/>
<evidence type="ECO:0000256" key="19">
    <source>
        <dbReference type="ARBA" id="ARBA00059423"/>
    </source>
</evidence>
<protein>
    <recommendedName>
        <fullName evidence="22">Glutamate-5-semialdehyde dehydrogenase</fullName>
        <ecNumber evidence="6">1.2.1.41</ecNumber>
        <ecNumber evidence="5">2.7.2.11</ecNumber>
    </recommendedName>
    <alternativeName>
        <fullName evidence="21">Glutamyl-gamma-semialdehyde dehydrogenase</fullName>
    </alternativeName>
</protein>
<dbReference type="FunFam" id="3.40.309.10:FF:000006">
    <property type="entry name" value="Gamma-glutamyl phosphate reductase"/>
    <property type="match status" value="1"/>
</dbReference>
<dbReference type="InterPro" id="IPR005715">
    <property type="entry name" value="Glu_5kinase/COase_Synthase"/>
</dbReference>
<dbReference type="PANTHER" id="PTHR11063:SF8">
    <property type="entry name" value="DELTA-1-PYRROLINE-5-CARBOXYLATE SYNTHASE"/>
    <property type="match status" value="1"/>
</dbReference>
<evidence type="ECO:0000256" key="7">
    <source>
        <dbReference type="ARBA" id="ARBA00022490"/>
    </source>
</evidence>
<dbReference type="Proteomes" id="UP001431209">
    <property type="component" value="Unassembled WGS sequence"/>
</dbReference>
<keyword evidence="10" id="KW-0808">Transferase</keyword>
<dbReference type="Pfam" id="PF00171">
    <property type="entry name" value="Aldedh"/>
    <property type="match status" value="1"/>
</dbReference>
<dbReference type="InterPro" id="IPR015590">
    <property type="entry name" value="Aldehyde_DH_dom"/>
</dbReference>
<dbReference type="CDD" id="cd07079">
    <property type="entry name" value="ALDH_F18-19_ProA-GPR"/>
    <property type="match status" value="1"/>
</dbReference>
<keyword evidence="13" id="KW-0067">ATP-binding</keyword>
<dbReference type="InterPro" id="IPR005766">
    <property type="entry name" value="P5_carboxy_syn"/>
</dbReference>
<evidence type="ECO:0000259" key="23">
    <source>
        <dbReference type="Pfam" id="PF00171"/>
    </source>
</evidence>
<evidence type="ECO:0000256" key="21">
    <source>
        <dbReference type="ARBA" id="ARBA00075718"/>
    </source>
</evidence>
<dbReference type="GO" id="GO:0004349">
    <property type="term" value="F:glutamate 5-kinase activity"/>
    <property type="evidence" value="ECO:0007669"/>
    <property type="project" value="UniProtKB-EC"/>
</dbReference>
<dbReference type="SUPFAM" id="SSF53633">
    <property type="entry name" value="Carbamate kinase-like"/>
    <property type="match status" value="1"/>
</dbReference>
<evidence type="ECO:0000256" key="15">
    <source>
        <dbReference type="ARBA" id="ARBA00023002"/>
    </source>
</evidence>
<dbReference type="GO" id="GO:0005524">
    <property type="term" value="F:ATP binding"/>
    <property type="evidence" value="ECO:0007669"/>
    <property type="project" value="UniProtKB-KW"/>
</dbReference>
<name>A0AAW2ZH28_9EUKA</name>
<gene>
    <name evidence="25" type="ORF">AKO1_015643</name>
</gene>
<comment type="pathway">
    <text evidence="1">Amino-acid biosynthesis; L-proline biosynthesis; L-glutamate 5-semialdehyde from L-glutamate: step 2/2.</text>
</comment>
<accession>A0AAW2ZH28</accession>
<keyword evidence="26" id="KW-1185">Reference proteome</keyword>
<comment type="similarity">
    <text evidence="3">In the C-terminal section; belongs to the gamma-glutamyl phosphate reductase family.</text>
</comment>
<evidence type="ECO:0000256" key="17">
    <source>
        <dbReference type="ARBA" id="ARBA00049024"/>
    </source>
</evidence>
<dbReference type="InterPro" id="IPR001057">
    <property type="entry name" value="Glu/AcGlu_kinase"/>
</dbReference>
<feature type="non-terminal residue" evidence="25">
    <location>
        <position position="1"/>
    </location>
</feature>
<evidence type="ECO:0000256" key="4">
    <source>
        <dbReference type="ARBA" id="ARBA00009302"/>
    </source>
</evidence>
<dbReference type="EC" id="2.7.2.11" evidence="5"/>
<evidence type="ECO:0000256" key="5">
    <source>
        <dbReference type="ARBA" id="ARBA00012777"/>
    </source>
</evidence>
<dbReference type="SUPFAM" id="SSF53720">
    <property type="entry name" value="ALDH-like"/>
    <property type="match status" value="1"/>
</dbReference>
<keyword evidence="14" id="KW-0521">NADP</keyword>
<dbReference type="HAMAP" id="MF_00412">
    <property type="entry name" value="ProA"/>
    <property type="match status" value="1"/>
</dbReference>
<dbReference type="GO" id="GO:0008652">
    <property type="term" value="P:amino acid biosynthetic process"/>
    <property type="evidence" value="ECO:0007669"/>
    <property type="project" value="UniProtKB-KW"/>
</dbReference>
<keyword evidence="8" id="KW-0028">Amino-acid biosynthesis</keyword>
<feature type="domain" description="Aspartate/glutamate/uridylate kinase" evidence="24">
    <location>
        <begin position="12"/>
        <end position="255"/>
    </location>
</feature>
<dbReference type="GO" id="GO:0004350">
    <property type="term" value="F:glutamate-5-semialdehyde dehydrogenase activity"/>
    <property type="evidence" value="ECO:0007669"/>
    <property type="project" value="UniProtKB-EC"/>
</dbReference>
<dbReference type="InterPro" id="IPR036393">
    <property type="entry name" value="AceGlu_kinase-like_sf"/>
</dbReference>
<keyword evidence="15" id="KW-0560">Oxidoreductase</keyword>
<evidence type="ECO:0000256" key="22">
    <source>
        <dbReference type="ARBA" id="ARBA00077451"/>
    </source>
</evidence>
<dbReference type="InterPro" id="IPR001048">
    <property type="entry name" value="Asp/Glu/Uridylate_kinase"/>
</dbReference>
<evidence type="ECO:0000256" key="10">
    <source>
        <dbReference type="ARBA" id="ARBA00022679"/>
    </source>
</evidence>
<comment type="caution">
    <text evidence="25">The sequence shown here is derived from an EMBL/GenBank/DDBJ whole genome shotgun (WGS) entry which is preliminary data.</text>
</comment>
<keyword evidence="11" id="KW-0547">Nucleotide-binding</keyword>
<keyword evidence="12" id="KW-0418">Kinase</keyword>
<dbReference type="InterPro" id="IPR016163">
    <property type="entry name" value="Ald_DH_C"/>
</dbReference>
<evidence type="ECO:0000256" key="8">
    <source>
        <dbReference type="ARBA" id="ARBA00022605"/>
    </source>
</evidence>
<evidence type="ECO:0000256" key="9">
    <source>
        <dbReference type="ARBA" id="ARBA00022650"/>
    </source>
</evidence>
<comment type="pathway">
    <text evidence="2">Amino-acid biosynthesis; L-proline biosynthesis; L-glutamate 5-semialdehyde from L-glutamate: step 1/2.</text>
</comment>
<dbReference type="NCBIfam" id="NF001221">
    <property type="entry name" value="PRK00197.1"/>
    <property type="match status" value="1"/>
</dbReference>
<dbReference type="NCBIfam" id="TIGR01027">
    <property type="entry name" value="proB"/>
    <property type="match status" value="1"/>
</dbReference>